<organism evidence="1 2">
    <name type="scientific">Planctomicrobium piriforme</name>
    <dbReference type="NCBI Taxonomy" id="1576369"/>
    <lineage>
        <taxon>Bacteria</taxon>
        <taxon>Pseudomonadati</taxon>
        <taxon>Planctomycetota</taxon>
        <taxon>Planctomycetia</taxon>
        <taxon>Planctomycetales</taxon>
        <taxon>Planctomycetaceae</taxon>
        <taxon>Planctomicrobium</taxon>
    </lineage>
</organism>
<name>A0A1I3HVD9_9PLAN</name>
<protein>
    <submittedName>
        <fullName evidence="1">Uncharacterized protein</fullName>
    </submittedName>
</protein>
<sequence>MSQQTTLADVLDAAEQLDADSQAELVAVLNRRLAERGRERVAATVQQARQEFVAGQCQPMSAAEILDEARS</sequence>
<evidence type="ECO:0000313" key="2">
    <source>
        <dbReference type="Proteomes" id="UP000199518"/>
    </source>
</evidence>
<reference evidence="2" key="1">
    <citation type="submission" date="2016-10" db="EMBL/GenBank/DDBJ databases">
        <authorList>
            <person name="Varghese N."/>
            <person name="Submissions S."/>
        </authorList>
    </citation>
    <scope>NUCLEOTIDE SEQUENCE [LARGE SCALE GENOMIC DNA]</scope>
    <source>
        <strain evidence="2">DSM 26348</strain>
    </source>
</reference>
<dbReference type="AlphaFoldDB" id="A0A1I3HVD9"/>
<evidence type="ECO:0000313" key="1">
    <source>
        <dbReference type="EMBL" id="SFI39569.1"/>
    </source>
</evidence>
<dbReference type="Proteomes" id="UP000199518">
    <property type="component" value="Unassembled WGS sequence"/>
</dbReference>
<gene>
    <name evidence="1" type="ORF">SAMN05421753_108205</name>
</gene>
<accession>A0A1I3HVD9</accession>
<keyword evidence="2" id="KW-1185">Reference proteome</keyword>
<dbReference type="EMBL" id="FOQD01000008">
    <property type="protein sequence ID" value="SFI39569.1"/>
    <property type="molecule type" value="Genomic_DNA"/>
</dbReference>
<dbReference type="STRING" id="1576369.SAMN05421753_108205"/>
<proteinExistence type="predicted"/>